<dbReference type="AlphaFoldDB" id="A0A8D8M7I1"/>
<accession>A0A8D8M7I1</accession>
<reference evidence="1" key="1">
    <citation type="submission" date="2021-05" db="EMBL/GenBank/DDBJ databases">
        <authorList>
            <person name="Alioto T."/>
            <person name="Alioto T."/>
            <person name="Gomez Garrido J."/>
        </authorList>
    </citation>
    <scope>NUCLEOTIDE SEQUENCE</scope>
</reference>
<dbReference type="EMBL" id="HBUF01055436">
    <property type="protein sequence ID" value="CAG6623655.1"/>
    <property type="molecule type" value="Transcribed_RNA"/>
</dbReference>
<protein>
    <submittedName>
        <fullName evidence="1">Uncharacterized protein</fullName>
    </submittedName>
</protein>
<proteinExistence type="predicted"/>
<evidence type="ECO:0000313" key="1">
    <source>
        <dbReference type="EMBL" id="CAG6623660.1"/>
    </source>
</evidence>
<sequence length="113" mass="12812">METPFSPFCLGEKRLVFPQSLIDLSPSRTSNTSMLIILYLCQPDQYVYLFGDVLDLKGLRLTQTVLFSYFFAFFTRKCENANLGDLPDRGGQGSSIKIFPATKIVKFNVGYHI</sequence>
<organism evidence="1">
    <name type="scientific">Cacopsylla melanoneura</name>
    <dbReference type="NCBI Taxonomy" id="428564"/>
    <lineage>
        <taxon>Eukaryota</taxon>
        <taxon>Metazoa</taxon>
        <taxon>Ecdysozoa</taxon>
        <taxon>Arthropoda</taxon>
        <taxon>Hexapoda</taxon>
        <taxon>Insecta</taxon>
        <taxon>Pterygota</taxon>
        <taxon>Neoptera</taxon>
        <taxon>Paraneoptera</taxon>
        <taxon>Hemiptera</taxon>
        <taxon>Sternorrhyncha</taxon>
        <taxon>Psylloidea</taxon>
        <taxon>Psyllidae</taxon>
        <taxon>Psyllinae</taxon>
        <taxon>Cacopsylla</taxon>
    </lineage>
</organism>
<name>A0A8D8M7I1_9HEMI</name>
<dbReference type="EMBL" id="HBUF01055440">
    <property type="protein sequence ID" value="CAG6623660.1"/>
    <property type="molecule type" value="Transcribed_RNA"/>
</dbReference>